<dbReference type="RefSeq" id="WP_306704136.1">
    <property type="nucleotide sequence ID" value="NZ_JAUJFI010000015.1"/>
</dbReference>
<accession>A0ABU0WEX5</accession>
<evidence type="ECO:0000313" key="2">
    <source>
        <dbReference type="Proteomes" id="UP001227317"/>
    </source>
</evidence>
<dbReference type="Proteomes" id="UP001227317">
    <property type="component" value="Unassembled WGS sequence"/>
</dbReference>
<protein>
    <submittedName>
        <fullName evidence="1">Uncharacterized protein</fullName>
    </submittedName>
</protein>
<keyword evidence="2" id="KW-1185">Reference proteome</keyword>
<proteinExistence type="predicted"/>
<sequence length="126" mass="12770">MTIESIIRSVDTTAIKAVLIGQGMAELDAEAACDEGLNDLVIAAENPGTAIVPTKLGDEAIHAIIATPGLCDAMASAVAGPGARFIHEVGGQGDWGASEAIRRARFGEPKRSASAAGCMIVLKLAA</sequence>
<gene>
    <name evidence="1" type="ORF">QSG27_05530</name>
</gene>
<comment type="caution">
    <text evidence="1">The sequence shown here is derived from an EMBL/GenBank/DDBJ whole genome shotgun (WGS) entry which is preliminary data.</text>
</comment>
<reference evidence="1 2" key="1">
    <citation type="submission" date="2023-06" db="EMBL/GenBank/DDBJ databases">
        <title>Azospirillum isscasensis sp.nov, a bacterium isolated from rhizosphere soil of rice.</title>
        <authorList>
            <person name="Wang H."/>
        </authorList>
    </citation>
    <scope>NUCLEOTIDE SEQUENCE [LARGE SCALE GENOMIC DNA]</scope>
    <source>
        <strain evidence="1 2">C340-1</strain>
    </source>
</reference>
<organism evidence="1 2">
    <name type="scientific">Azospirillum isscasi</name>
    <dbReference type="NCBI Taxonomy" id="3053926"/>
    <lineage>
        <taxon>Bacteria</taxon>
        <taxon>Pseudomonadati</taxon>
        <taxon>Pseudomonadota</taxon>
        <taxon>Alphaproteobacteria</taxon>
        <taxon>Rhodospirillales</taxon>
        <taxon>Azospirillaceae</taxon>
        <taxon>Azospirillum</taxon>
    </lineage>
</organism>
<evidence type="ECO:0000313" key="1">
    <source>
        <dbReference type="EMBL" id="MDQ2102154.1"/>
    </source>
</evidence>
<dbReference type="EMBL" id="JAUJFI010000015">
    <property type="protein sequence ID" value="MDQ2102154.1"/>
    <property type="molecule type" value="Genomic_DNA"/>
</dbReference>
<name>A0ABU0WEX5_9PROT</name>